<dbReference type="InterPro" id="IPR015943">
    <property type="entry name" value="WD40/YVTN_repeat-like_dom_sf"/>
</dbReference>
<dbReference type="GO" id="GO:0042073">
    <property type="term" value="P:intraciliary transport"/>
    <property type="evidence" value="ECO:0007669"/>
    <property type="project" value="TreeGrafter"/>
</dbReference>
<dbReference type="GO" id="GO:0036064">
    <property type="term" value="C:ciliary basal body"/>
    <property type="evidence" value="ECO:0007669"/>
    <property type="project" value="TreeGrafter"/>
</dbReference>
<comment type="caution">
    <text evidence="8">The sequence shown here is derived from an EMBL/GenBank/DDBJ whole genome shotgun (WGS) entry which is preliminary data.</text>
</comment>
<dbReference type="Gene3D" id="2.130.10.10">
    <property type="entry name" value="YVTN repeat-like/Quinoprotein amine dehydrogenase"/>
    <property type="match status" value="1"/>
</dbReference>
<dbReference type="InterPro" id="IPR036322">
    <property type="entry name" value="WD40_repeat_dom_sf"/>
</dbReference>
<evidence type="ECO:0000256" key="5">
    <source>
        <dbReference type="ARBA" id="ARBA00023069"/>
    </source>
</evidence>
<comment type="subcellular location">
    <subcellularLocation>
        <location evidence="1">Cell projection</location>
        <location evidence="1">Cilium</location>
    </subcellularLocation>
</comment>
<keyword evidence="9" id="KW-1185">Reference proteome</keyword>
<accession>A0AAV6YYD4</accession>
<keyword evidence="2" id="KW-0853">WD repeat</keyword>
<dbReference type="PANTHER" id="PTHR15722">
    <property type="entry name" value="IFT140/172-RELATED"/>
    <property type="match status" value="1"/>
</dbReference>
<evidence type="ECO:0000256" key="7">
    <source>
        <dbReference type="ARBA" id="ARBA00038130"/>
    </source>
</evidence>
<organism evidence="8 9">
    <name type="scientific">Engystomops pustulosus</name>
    <name type="common">Tungara frog</name>
    <name type="synonym">Physalaemus pustulosus</name>
    <dbReference type="NCBI Taxonomy" id="76066"/>
    <lineage>
        <taxon>Eukaryota</taxon>
        <taxon>Metazoa</taxon>
        <taxon>Chordata</taxon>
        <taxon>Craniata</taxon>
        <taxon>Vertebrata</taxon>
        <taxon>Euteleostomi</taxon>
        <taxon>Amphibia</taxon>
        <taxon>Batrachia</taxon>
        <taxon>Anura</taxon>
        <taxon>Neobatrachia</taxon>
        <taxon>Hyloidea</taxon>
        <taxon>Leptodactylidae</taxon>
        <taxon>Leiuperinae</taxon>
        <taxon>Engystomops</taxon>
    </lineage>
</organism>
<evidence type="ECO:0000256" key="3">
    <source>
        <dbReference type="ARBA" id="ARBA00022737"/>
    </source>
</evidence>
<evidence type="ECO:0000313" key="8">
    <source>
        <dbReference type="EMBL" id="KAG8538783.1"/>
    </source>
</evidence>
<keyword evidence="6" id="KW-0966">Cell projection</keyword>
<feature type="non-terminal residue" evidence="8">
    <location>
        <position position="1"/>
    </location>
</feature>
<keyword evidence="5" id="KW-0969">Cilium</keyword>
<dbReference type="Proteomes" id="UP000824782">
    <property type="component" value="Unassembled WGS sequence"/>
</dbReference>
<dbReference type="AlphaFoldDB" id="A0AAV6YYD4"/>
<evidence type="ECO:0000256" key="2">
    <source>
        <dbReference type="ARBA" id="ARBA00022574"/>
    </source>
</evidence>
<protein>
    <submittedName>
        <fullName evidence="8">Uncharacterized protein</fullName>
    </submittedName>
</protein>
<comment type="similarity">
    <text evidence="7">Belongs to the IFT172 family.</text>
</comment>
<proteinExistence type="inferred from homology"/>
<dbReference type="GO" id="GO:0005930">
    <property type="term" value="C:axoneme"/>
    <property type="evidence" value="ECO:0007669"/>
    <property type="project" value="TreeGrafter"/>
</dbReference>
<evidence type="ECO:0000313" key="9">
    <source>
        <dbReference type="Proteomes" id="UP000824782"/>
    </source>
</evidence>
<evidence type="ECO:0000256" key="6">
    <source>
        <dbReference type="ARBA" id="ARBA00023273"/>
    </source>
</evidence>
<dbReference type="EMBL" id="WNYA01018716">
    <property type="protein sequence ID" value="KAG8538783.1"/>
    <property type="molecule type" value="Genomic_DNA"/>
</dbReference>
<dbReference type="PANTHER" id="PTHR15722:SF2">
    <property type="entry name" value="INTRAFLAGELLAR TRANSPORT PROTEIN 172 HOMOLOG"/>
    <property type="match status" value="1"/>
</dbReference>
<gene>
    <name evidence="8" type="ORF">GDO81_022090</name>
</gene>
<sequence length="133" mass="14179">LAPWSSAAPLFPAFSPVVLGSSSLPRWLLCTLSSVMSSPCLILRCCLPLVLQSAVTCLLWPLENTIVFGLAEGKVRLANTKTNKSSTIYGTESYVVSLTPNVSGKGILSGHADGTIVRYFFDDEGSGESQVRL</sequence>
<dbReference type="SUPFAM" id="SSF50978">
    <property type="entry name" value="WD40 repeat-like"/>
    <property type="match status" value="1"/>
</dbReference>
<evidence type="ECO:0000256" key="1">
    <source>
        <dbReference type="ARBA" id="ARBA00004138"/>
    </source>
</evidence>
<dbReference type="GO" id="GO:0030992">
    <property type="term" value="C:intraciliary transport particle B"/>
    <property type="evidence" value="ECO:0007669"/>
    <property type="project" value="TreeGrafter"/>
</dbReference>
<keyword evidence="4" id="KW-0802">TPR repeat</keyword>
<reference evidence="8" key="1">
    <citation type="thesis" date="2020" institute="ProQuest LLC" country="789 East Eisenhower Parkway, Ann Arbor, MI, USA">
        <title>Comparative Genomics and Chromosome Evolution.</title>
        <authorList>
            <person name="Mudd A.B."/>
        </authorList>
    </citation>
    <scope>NUCLEOTIDE SEQUENCE</scope>
    <source>
        <strain evidence="8">237g6f4</strain>
        <tissue evidence="8">Blood</tissue>
    </source>
</reference>
<feature type="non-terminal residue" evidence="8">
    <location>
        <position position="133"/>
    </location>
</feature>
<name>A0AAV6YYD4_ENGPU</name>
<evidence type="ECO:0000256" key="4">
    <source>
        <dbReference type="ARBA" id="ARBA00022803"/>
    </source>
</evidence>
<keyword evidence="3" id="KW-0677">Repeat</keyword>